<protein>
    <recommendedName>
        <fullName evidence="1">Homogentisate 1,2-dioxygenase C-terminal domain-containing protein</fullName>
    </recommendedName>
</protein>
<evidence type="ECO:0000313" key="2">
    <source>
        <dbReference type="EMBL" id="CAD2127603.1"/>
    </source>
</evidence>
<sequence length="41" mass="4957">MAFMFESSLSLVVTDWANKENVDEEYYKDWEPLKKHFNGEK</sequence>
<dbReference type="AlphaFoldDB" id="A0A6V7TNW2"/>
<dbReference type="InterPro" id="IPR046451">
    <property type="entry name" value="HgmA_C"/>
</dbReference>
<reference evidence="2 3" key="1">
    <citation type="submission" date="2020-08" db="EMBL/GenBank/DDBJ databases">
        <authorList>
            <person name="Koutsovoulos G."/>
            <person name="Danchin GJ E."/>
        </authorList>
    </citation>
    <scope>NUCLEOTIDE SEQUENCE [LARGE SCALE GENOMIC DNA]</scope>
</reference>
<proteinExistence type="predicted"/>
<dbReference type="OrthoDB" id="1689029at2759"/>
<comment type="caution">
    <text evidence="2">The sequence shown here is derived from an EMBL/GenBank/DDBJ whole genome shotgun (WGS) entry which is preliminary data.</text>
</comment>
<dbReference type="GO" id="GO:0006559">
    <property type="term" value="P:L-phenylalanine catabolic process"/>
    <property type="evidence" value="ECO:0007669"/>
    <property type="project" value="UniProtKB-UniPathway"/>
</dbReference>
<evidence type="ECO:0000259" key="1">
    <source>
        <dbReference type="Pfam" id="PF04209"/>
    </source>
</evidence>
<name>A0A6V7TNW2_MELEN</name>
<dbReference type="Pfam" id="PF04209">
    <property type="entry name" value="HgmA_C"/>
    <property type="match status" value="1"/>
</dbReference>
<evidence type="ECO:0000313" key="3">
    <source>
        <dbReference type="Proteomes" id="UP000580250"/>
    </source>
</evidence>
<accession>A0A6V7TNW2</accession>
<dbReference type="EMBL" id="CAJEWN010000006">
    <property type="protein sequence ID" value="CAD2127603.1"/>
    <property type="molecule type" value="Genomic_DNA"/>
</dbReference>
<feature type="domain" description="Homogentisate 1,2-dioxygenase C-terminal" evidence="1">
    <location>
        <begin position="1"/>
        <end position="37"/>
    </location>
</feature>
<organism evidence="2 3">
    <name type="scientific">Meloidogyne enterolobii</name>
    <name type="common">Root-knot nematode worm</name>
    <name type="synonym">Meloidogyne mayaguensis</name>
    <dbReference type="NCBI Taxonomy" id="390850"/>
    <lineage>
        <taxon>Eukaryota</taxon>
        <taxon>Metazoa</taxon>
        <taxon>Ecdysozoa</taxon>
        <taxon>Nematoda</taxon>
        <taxon>Chromadorea</taxon>
        <taxon>Rhabditida</taxon>
        <taxon>Tylenchina</taxon>
        <taxon>Tylenchomorpha</taxon>
        <taxon>Tylenchoidea</taxon>
        <taxon>Meloidogynidae</taxon>
        <taxon>Meloidogyninae</taxon>
        <taxon>Meloidogyne</taxon>
    </lineage>
</organism>
<dbReference type="InterPro" id="IPR011051">
    <property type="entry name" value="RmlC_Cupin_sf"/>
</dbReference>
<dbReference type="Proteomes" id="UP000580250">
    <property type="component" value="Unassembled WGS sequence"/>
</dbReference>
<dbReference type="UniPathway" id="UPA00139">
    <property type="reaction ID" value="UER00339"/>
</dbReference>
<dbReference type="SUPFAM" id="SSF51182">
    <property type="entry name" value="RmlC-like cupins"/>
    <property type="match status" value="1"/>
</dbReference>
<gene>
    <name evidence="2" type="ORF">MENT_LOCUS1963</name>
</gene>